<dbReference type="RefSeq" id="WP_132023746.1">
    <property type="nucleotide sequence ID" value="NZ_CP016605.1"/>
</dbReference>
<keyword evidence="5" id="KW-1185">Reference proteome</keyword>
<feature type="chain" id="PRO_5020723034" evidence="2">
    <location>
        <begin position="20"/>
        <end position="146"/>
    </location>
</feature>
<keyword evidence="2" id="KW-0732">Signal</keyword>
<accession>A0A4R2MU83</accession>
<dbReference type="InterPro" id="IPR011250">
    <property type="entry name" value="OMP/PagP_B-barrel"/>
</dbReference>
<dbReference type="Proteomes" id="UP000294841">
    <property type="component" value="Unassembled WGS sequence"/>
</dbReference>
<organism evidence="4 5">
    <name type="scientific">Bisgaardia hudsonensis</name>
    <dbReference type="NCBI Taxonomy" id="109472"/>
    <lineage>
        <taxon>Bacteria</taxon>
        <taxon>Pseudomonadati</taxon>
        <taxon>Pseudomonadota</taxon>
        <taxon>Gammaproteobacteria</taxon>
        <taxon>Pasteurellales</taxon>
        <taxon>Pasteurellaceae</taxon>
        <taxon>Bisgaardia</taxon>
    </lineage>
</organism>
<dbReference type="GO" id="GO:0015288">
    <property type="term" value="F:porin activity"/>
    <property type="evidence" value="ECO:0007669"/>
    <property type="project" value="InterPro"/>
</dbReference>
<dbReference type="OrthoDB" id="6648740at2"/>
<dbReference type="SUPFAM" id="SSF56925">
    <property type="entry name" value="OMPA-like"/>
    <property type="match status" value="1"/>
</dbReference>
<dbReference type="GO" id="GO:0009279">
    <property type="term" value="C:cell outer membrane"/>
    <property type="evidence" value="ECO:0007669"/>
    <property type="project" value="UniProtKB-ARBA"/>
</dbReference>
<dbReference type="EMBL" id="SLXI01000004">
    <property type="protein sequence ID" value="TCP12220.1"/>
    <property type="molecule type" value="Genomic_DNA"/>
</dbReference>
<proteinExistence type="inferred from homology"/>
<dbReference type="Pfam" id="PF02462">
    <property type="entry name" value="Opacity"/>
    <property type="match status" value="1"/>
</dbReference>
<comment type="similarity">
    <text evidence="1">Belongs to the opacity porin family.</text>
</comment>
<evidence type="ECO:0000256" key="2">
    <source>
        <dbReference type="SAM" id="SignalP"/>
    </source>
</evidence>
<name>A0A4R2MU83_9PAST</name>
<evidence type="ECO:0000256" key="1">
    <source>
        <dbReference type="ARBA" id="ARBA00009830"/>
    </source>
</evidence>
<feature type="domain" description="Porin opacity type" evidence="3">
    <location>
        <begin position="64"/>
        <end position="129"/>
    </location>
</feature>
<sequence length="146" mass="16762">MKKLLIATILSTTIISASATELPVIDSYGIYFQGDIGVSNIKFTDEDFPKLPKQKISTQRISLGYYYNNSRFSLDYTNIEQIKWKYLLGNLDLKVKSFGFSIFRDFEFSSNLVPYLGFRLSLNKANMLHSYFNIPFVETETSSVGY</sequence>
<evidence type="ECO:0000259" key="3">
    <source>
        <dbReference type="Pfam" id="PF02462"/>
    </source>
</evidence>
<dbReference type="InterPro" id="IPR003394">
    <property type="entry name" value="Porin_opacity"/>
</dbReference>
<feature type="signal peptide" evidence="2">
    <location>
        <begin position="1"/>
        <end position="19"/>
    </location>
</feature>
<reference evidence="4 5" key="1">
    <citation type="submission" date="2019-03" db="EMBL/GenBank/DDBJ databases">
        <title>Genomic Encyclopedia of Type Strains, Phase IV (KMG-IV): sequencing the most valuable type-strain genomes for metagenomic binning, comparative biology and taxonomic classification.</title>
        <authorList>
            <person name="Goeker M."/>
        </authorList>
    </citation>
    <scope>NUCLEOTIDE SEQUENCE [LARGE SCALE GENOMIC DNA]</scope>
    <source>
        <strain evidence="4 5">DSM 28231</strain>
    </source>
</reference>
<comment type="caution">
    <text evidence="4">The sequence shown here is derived from an EMBL/GenBank/DDBJ whole genome shotgun (WGS) entry which is preliminary data.</text>
</comment>
<dbReference type="Gene3D" id="2.40.160.20">
    <property type="match status" value="1"/>
</dbReference>
<gene>
    <name evidence="4" type="ORF">EV697_10425</name>
</gene>
<protein>
    <submittedName>
        <fullName evidence="4">Opacity family porin</fullName>
    </submittedName>
</protein>
<evidence type="ECO:0000313" key="5">
    <source>
        <dbReference type="Proteomes" id="UP000294841"/>
    </source>
</evidence>
<dbReference type="AlphaFoldDB" id="A0A4R2MU83"/>
<evidence type="ECO:0000313" key="4">
    <source>
        <dbReference type="EMBL" id="TCP12220.1"/>
    </source>
</evidence>